<dbReference type="RefSeq" id="WP_127122775.1">
    <property type="nucleotide sequence ID" value="NZ_BHXQ01000004.1"/>
</dbReference>
<feature type="signal peptide" evidence="1">
    <location>
        <begin position="1"/>
        <end position="22"/>
    </location>
</feature>
<gene>
    <name evidence="2" type="ORF">SanaruYs_23650</name>
</gene>
<protein>
    <recommendedName>
        <fullName evidence="4">YncE family protein</fullName>
    </recommendedName>
</protein>
<accession>A0A401UB62</accession>
<evidence type="ECO:0000313" key="3">
    <source>
        <dbReference type="Proteomes" id="UP000288227"/>
    </source>
</evidence>
<dbReference type="InterPro" id="IPR011048">
    <property type="entry name" value="Haem_d1_sf"/>
</dbReference>
<dbReference type="InterPro" id="IPR031815">
    <property type="entry name" value="DUF5074"/>
</dbReference>
<feature type="chain" id="PRO_5019283629" description="YncE family protein" evidence="1">
    <location>
        <begin position="23"/>
        <end position="346"/>
    </location>
</feature>
<dbReference type="PANTHER" id="PTHR47197:SF3">
    <property type="entry name" value="DIHYDRO-HEME D1 DEHYDROGENASE"/>
    <property type="match status" value="1"/>
</dbReference>
<dbReference type="EMBL" id="BHXQ01000004">
    <property type="protein sequence ID" value="GCC52129.1"/>
    <property type="molecule type" value="Genomic_DNA"/>
</dbReference>
<organism evidence="2 3">
    <name type="scientific">Chryseotalea sanaruensis</name>
    <dbReference type="NCBI Taxonomy" id="2482724"/>
    <lineage>
        <taxon>Bacteria</taxon>
        <taxon>Pseudomonadati</taxon>
        <taxon>Bacteroidota</taxon>
        <taxon>Cytophagia</taxon>
        <taxon>Cytophagales</taxon>
        <taxon>Chryseotaleaceae</taxon>
        <taxon>Chryseotalea</taxon>
    </lineage>
</organism>
<dbReference type="InterPro" id="IPR051200">
    <property type="entry name" value="Host-pathogen_enzymatic-act"/>
</dbReference>
<evidence type="ECO:0008006" key="4">
    <source>
        <dbReference type="Google" id="ProtNLM"/>
    </source>
</evidence>
<dbReference type="PANTHER" id="PTHR47197">
    <property type="entry name" value="PROTEIN NIRF"/>
    <property type="match status" value="1"/>
</dbReference>
<dbReference type="OrthoDB" id="9773938at2"/>
<evidence type="ECO:0000313" key="2">
    <source>
        <dbReference type="EMBL" id="GCC52129.1"/>
    </source>
</evidence>
<dbReference type="Proteomes" id="UP000288227">
    <property type="component" value="Unassembled WGS sequence"/>
</dbReference>
<dbReference type="Pfam" id="PF16819">
    <property type="entry name" value="DUF5074"/>
    <property type="match status" value="1"/>
</dbReference>
<evidence type="ECO:0000256" key="1">
    <source>
        <dbReference type="SAM" id="SignalP"/>
    </source>
</evidence>
<comment type="caution">
    <text evidence="2">The sequence shown here is derived from an EMBL/GenBank/DDBJ whole genome shotgun (WGS) entry which is preliminary data.</text>
</comment>
<dbReference type="SUPFAM" id="SSF51004">
    <property type="entry name" value="C-terminal (heme d1) domain of cytochrome cd1-nitrite reductase"/>
    <property type="match status" value="1"/>
</dbReference>
<dbReference type="NCBIfam" id="TIGR02276">
    <property type="entry name" value="beta_rpt_yvtn"/>
    <property type="match status" value="1"/>
</dbReference>
<keyword evidence="1" id="KW-0732">Signal</keyword>
<proteinExistence type="predicted"/>
<reference evidence="2 3" key="1">
    <citation type="submission" date="2018-11" db="EMBL/GenBank/DDBJ databases">
        <title>Chryseotalea sanarue gen. nov., sp., nov., a member of the family Cytophagaceae, isolated from a brackish lake in Hamamatsu Japan.</title>
        <authorList>
            <person name="Maejima Y."/>
            <person name="Iino T."/>
            <person name="Muraguchi Y."/>
            <person name="Fukuda K."/>
            <person name="Ohkuma M."/>
            <person name="Moriuchi R."/>
            <person name="Dohra H."/>
            <person name="Kimbara K."/>
            <person name="Shintani M."/>
        </authorList>
    </citation>
    <scope>NUCLEOTIDE SEQUENCE [LARGE SCALE GENOMIC DNA]</scope>
    <source>
        <strain evidence="2 3">Ys</strain>
    </source>
</reference>
<dbReference type="Gene3D" id="2.130.10.10">
    <property type="entry name" value="YVTN repeat-like/Quinoprotein amine dehydrogenase"/>
    <property type="match status" value="1"/>
</dbReference>
<keyword evidence="3" id="KW-1185">Reference proteome</keyword>
<name>A0A401UB62_9BACT</name>
<dbReference type="InterPro" id="IPR015943">
    <property type="entry name" value="WD40/YVTN_repeat-like_dom_sf"/>
</dbReference>
<sequence>MKKTQLNFFVILLAGIFLLASCDESENGPKGDFDNGVLVINEGNFMAGDGSVSFFDPNTKITTEDIFGLVNDGLALGDVVQSMTVVGDEAYIVVNNDNKVEVVNVNTFEALHTINNVKLPRYFATASGKGYLTEWVSFSESGRVSVVDLTTYSVTKTITTDFGAEHVIAVGNKIFVSNNFTNTISVISTTTDAVVKTIEVGSSPGEFVLDAQNKLWVVCGGDYQENNSALVQIDPSTEAVVKTIELNRNVPSKLVTDKTKNALYYYSGKSVYKLATSAIVAPAEPLFTRASATGFYGLDIDQNTNIIYLGDAKGFASDGEVYRYNLDGSFIDSFSSGRGPNGFVFN</sequence>
<dbReference type="PROSITE" id="PS51257">
    <property type="entry name" value="PROKAR_LIPOPROTEIN"/>
    <property type="match status" value="1"/>
</dbReference>
<dbReference type="InterPro" id="IPR011964">
    <property type="entry name" value="YVTN_b-propeller_repeat"/>
</dbReference>
<dbReference type="AlphaFoldDB" id="A0A401UB62"/>